<dbReference type="PANTHER" id="PTHR33091">
    <property type="entry name" value="PROTEIN, PUTATIVE, EXPRESSED-RELATED"/>
    <property type="match status" value="1"/>
</dbReference>
<dbReference type="GO" id="GO:0004867">
    <property type="term" value="F:serine-type endopeptidase inhibitor activity"/>
    <property type="evidence" value="ECO:0007669"/>
    <property type="project" value="UniProtKB-KW"/>
</dbReference>
<dbReference type="EMBL" id="KK914488">
    <property type="protein sequence ID" value="KDP35355.1"/>
    <property type="molecule type" value="Genomic_DNA"/>
</dbReference>
<dbReference type="Gene3D" id="3.30.10.10">
    <property type="entry name" value="Trypsin Inhibitor V, subunit A"/>
    <property type="match status" value="1"/>
</dbReference>
<dbReference type="InterPro" id="IPR036354">
    <property type="entry name" value="Prot_inh_pot1_sf"/>
</dbReference>
<reference evidence="4 6" key="1">
    <citation type="journal article" date="2014" name="PLoS ONE">
        <title>Global Analysis of Gene Expression Profiles in Physic Nut (Jatropha curcas L.) Seedlings Exposed to Salt Stress.</title>
        <authorList>
            <person name="Zhang L."/>
            <person name="Zhang C."/>
            <person name="Wu P."/>
            <person name="Chen Y."/>
            <person name="Li M."/>
            <person name="Jiang H."/>
            <person name="Wu G."/>
        </authorList>
    </citation>
    <scope>NUCLEOTIDE SEQUENCE [LARGE SCALE GENOMIC DNA]</scope>
    <source>
        <strain evidence="6">cv. GZQX0401</strain>
        <tissue evidence="4">Young leaves</tissue>
    </source>
</reference>
<dbReference type="GO" id="GO:0009611">
    <property type="term" value="P:response to wounding"/>
    <property type="evidence" value="ECO:0007669"/>
    <property type="project" value="InterPro"/>
</dbReference>
<evidence type="ECO:0000313" key="6">
    <source>
        <dbReference type="Proteomes" id="UP000027138"/>
    </source>
</evidence>
<comment type="similarity">
    <text evidence="1">Belongs to the protease inhibitor I13 (potato type I serine protease inhibitor) family.</text>
</comment>
<organism evidence="4 6">
    <name type="scientific">Jatropha curcas</name>
    <name type="common">Barbados nut</name>
    <dbReference type="NCBI Taxonomy" id="180498"/>
    <lineage>
        <taxon>Eukaryota</taxon>
        <taxon>Viridiplantae</taxon>
        <taxon>Streptophyta</taxon>
        <taxon>Embryophyta</taxon>
        <taxon>Tracheophyta</taxon>
        <taxon>Spermatophyta</taxon>
        <taxon>Magnoliopsida</taxon>
        <taxon>eudicotyledons</taxon>
        <taxon>Gunneridae</taxon>
        <taxon>Pentapetalae</taxon>
        <taxon>rosids</taxon>
        <taxon>fabids</taxon>
        <taxon>Malpighiales</taxon>
        <taxon>Euphorbiaceae</taxon>
        <taxon>Crotonoideae</taxon>
        <taxon>Jatropheae</taxon>
        <taxon>Jatropha</taxon>
    </lineage>
</organism>
<keyword evidence="2" id="KW-0646">Protease inhibitor</keyword>
<keyword evidence="3" id="KW-0722">Serine protease inhibitor</keyword>
<dbReference type="PANTHER" id="PTHR33091:SF83">
    <property type="entry name" value="SERINE PROTEASE INHIBITOR, POTATO INHIBITOR I-TYPE FAMILY PROTEIN-RELATED"/>
    <property type="match status" value="1"/>
</dbReference>
<dbReference type="Proteomes" id="UP000027138">
    <property type="component" value="Unassembled WGS sequence"/>
</dbReference>
<dbReference type="InterPro" id="IPR000864">
    <property type="entry name" value="Prot_inh_pot1"/>
</dbReference>
<evidence type="ECO:0000256" key="2">
    <source>
        <dbReference type="ARBA" id="ARBA00022690"/>
    </source>
</evidence>
<dbReference type="EMBL" id="KK914311">
    <property type="protein sequence ID" value="KDP42131.1"/>
    <property type="molecule type" value="Genomic_DNA"/>
</dbReference>
<name>A0A067KSV2_JATCU</name>
<evidence type="ECO:0000256" key="1">
    <source>
        <dbReference type="ARBA" id="ARBA00008210"/>
    </source>
</evidence>
<protein>
    <submittedName>
        <fullName evidence="4">Uncharacterized protein</fullName>
    </submittedName>
</protein>
<keyword evidence="6" id="KW-1185">Reference proteome</keyword>
<dbReference type="PROSITE" id="PS00285">
    <property type="entry name" value="POTATO_INHIBITOR"/>
    <property type="match status" value="1"/>
</dbReference>
<dbReference type="Pfam" id="PF00280">
    <property type="entry name" value="potato_inhibit"/>
    <property type="match status" value="1"/>
</dbReference>
<evidence type="ECO:0000313" key="4">
    <source>
        <dbReference type="EMBL" id="KDP35355.1"/>
    </source>
</evidence>
<dbReference type="OrthoDB" id="10013825at2759"/>
<gene>
    <name evidence="5" type="ORF">JCGZ_03188</name>
    <name evidence="4" type="ORF">JCGZ_10339</name>
</gene>
<evidence type="ECO:0000313" key="5">
    <source>
        <dbReference type="EMBL" id="KDP42131.1"/>
    </source>
</evidence>
<dbReference type="AlphaFoldDB" id="A0A067KSV2"/>
<evidence type="ECO:0000256" key="3">
    <source>
        <dbReference type="ARBA" id="ARBA00022900"/>
    </source>
</evidence>
<accession>A0A067KSV2</accession>
<sequence>MANMCSPGKTSWPELLGENGKAAAALIEKENKDLHAIVLKEGTPVTKDLRWDRVRVWVDECGVVILVPTIG</sequence>
<proteinExistence type="inferred from homology"/>
<dbReference type="SUPFAM" id="SSF54654">
    <property type="entry name" value="CI-2 family of serine protease inhibitors"/>
    <property type="match status" value="1"/>
</dbReference>
<dbReference type="PRINTS" id="PR00292">
    <property type="entry name" value="POTATOINHBTR"/>
</dbReference>